<dbReference type="Pfam" id="PF00440">
    <property type="entry name" value="TetR_N"/>
    <property type="match status" value="1"/>
</dbReference>
<dbReference type="Proteomes" id="UP001197795">
    <property type="component" value="Unassembled WGS sequence"/>
</dbReference>
<dbReference type="PANTHER" id="PTHR30328">
    <property type="entry name" value="TRANSCRIPTIONAL REPRESSOR"/>
    <property type="match status" value="1"/>
</dbReference>
<reference evidence="4 5" key="1">
    <citation type="submission" date="2021-10" db="EMBL/GenBank/DDBJ databases">
        <title>Anaerobic single-cell dispensing facilitates the cultivation of human gut bacteria.</title>
        <authorList>
            <person name="Afrizal A."/>
        </authorList>
    </citation>
    <scope>NUCLEOTIDE SEQUENCE [LARGE SCALE GENOMIC DNA]</scope>
    <source>
        <strain evidence="4 5">CLA-AA-H273</strain>
    </source>
</reference>
<comment type="caution">
    <text evidence="4">The sequence shown here is derived from an EMBL/GenBank/DDBJ whole genome shotgun (WGS) entry which is preliminary data.</text>
</comment>
<dbReference type="SUPFAM" id="SSF46689">
    <property type="entry name" value="Homeodomain-like"/>
    <property type="match status" value="1"/>
</dbReference>
<evidence type="ECO:0000256" key="2">
    <source>
        <dbReference type="PROSITE-ProRule" id="PRU00335"/>
    </source>
</evidence>
<dbReference type="GO" id="GO:0003677">
    <property type="term" value="F:DNA binding"/>
    <property type="evidence" value="ECO:0007669"/>
    <property type="project" value="UniProtKB-UniRule"/>
</dbReference>
<dbReference type="EMBL" id="JAJEPV010000032">
    <property type="protein sequence ID" value="MCC2120417.1"/>
    <property type="molecule type" value="Genomic_DNA"/>
</dbReference>
<feature type="DNA-binding region" description="H-T-H motif" evidence="2">
    <location>
        <begin position="27"/>
        <end position="46"/>
    </location>
</feature>
<dbReference type="InterPro" id="IPR036271">
    <property type="entry name" value="Tet_transcr_reg_TetR-rel_C_sf"/>
</dbReference>
<gene>
    <name evidence="4" type="ORF">LKD75_12600</name>
</gene>
<dbReference type="RefSeq" id="WP_227733584.1">
    <property type="nucleotide sequence ID" value="NZ_JAJEPV010000032.1"/>
</dbReference>
<dbReference type="PANTHER" id="PTHR30328:SF54">
    <property type="entry name" value="HTH-TYPE TRANSCRIPTIONAL REPRESSOR SCO4008"/>
    <property type="match status" value="1"/>
</dbReference>
<dbReference type="SUPFAM" id="SSF48498">
    <property type="entry name" value="Tetracyclin repressor-like, C-terminal domain"/>
    <property type="match status" value="1"/>
</dbReference>
<feature type="domain" description="HTH tetR-type" evidence="3">
    <location>
        <begin position="5"/>
        <end position="64"/>
    </location>
</feature>
<dbReference type="Gene3D" id="1.10.10.60">
    <property type="entry name" value="Homeodomain-like"/>
    <property type="match status" value="1"/>
</dbReference>
<protein>
    <submittedName>
        <fullName evidence="4">TetR/AcrR family transcriptional regulator</fullName>
    </submittedName>
</protein>
<keyword evidence="5" id="KW-1185">Reference proteome</keyword>
<dbReference type="PRINTS" id="PR00455">
    <property type="entry name" value="HTHTETR"/>
</dbReference>
<sequence length="192" mass="22211">MNTTEGLQKNILDATLRVFDQKGLKFTMDDLAKELSISKKTIYTVYDDKEALFLAMVDYIFDSIKESEQMILTDPSLSVVEKLHRILGVLPEGYQNIDLRKLYSLRDKYPKIYQKVELRLSTGWEPTIQLIEMGMAEGSIRPVPICLVKMMLEASIEQFFQRDILSRNQLTYADALKEVVEILMYGIVQRSE</sequence>
<keyword evidence="1 2" id="KW-0238">DNA-binding</keyword>
<dbReference type="InterPro" id="IPR050109">
    <property type="entry name" value="HTH-type_TetR-like_transc_reg"/>
</dbReference>
<evidence type="ECO:0000259" key="3">
    <source>
        <dbReference type="PROSITE" id="PS50977"/>
    </source>
</evidence>
<proteinExistence type="predicted"/>
<name>A0AAE2ZZP6_9FIRM</name>
<dbReference type="AlphaFoldDB" id="A0AAE2ZZP6"/>
<evidence type="ECO:0000313" key="5">
    <source>
        <dbReference type="Proteomes" id="UP001197795"/>
    </source>
</evidence>
<evidence type="ECO:0000313" key="4">
    <source>
        <dbReference type="EMBL" id="MCC2120417.1"/>
    </source>
</evidence>
<dbReference type="Gene3D" id="1.10.357.10">
    <property type="entry name" value="Tetracycline Repressor, domain 2"/>
    <property type="match status" value="1"/>
</dbReference>
<dbReference type="InterPro" id="IPR009057">
    <property type="entry name" value="Homeodomain-like_sf"/>
</dbReference>
<dbReference type="InterPro" id="IPR001647">
    <property type="entry name" value="HTH_TetR"/>
</dbReference>
<dbReference type="PROSITE" id="PS50977">
    <property type="entry name" value="HTH_TETR_2"/>
    <property type="match status" value="1"/>
</dbReference>
<organism evidence="4 5">
    <name type="scientific">Waltera acetigignens</name>
    <dbReference type="NCBI Taxonomy" id="2981769"/>
    <lineage>
        <taxon>Bacteria</taxon>
        <taxon>Bacillati</taxon>
        <taxon>Bacillota</taxon>
        <taxon>Clostridia</taxon>
        <taxon>Lachnospirales</taxon>
        <taxon>Lachnospiraceae</taxon>
        <taxon>Waltera</taxon>
    </lineage>
</organism>
<accession>A0AAE2ZZP6</accession>
<evidence type="ECO:0000256" key="1">
    <source>
        <dbReference type="ARBA" id="ARBA00023125"/>
    </source>
</evidence>
<dbReference type="GO" id="GO:0006355">
    <property type="term" value="P:regulation of DNA-templated transcription"/>
    <property type="evidence" value="ECO:0007669"/>
    <property type="project" value="UniProtKB-ARBA"/>
</dbReference>